<dbReference type="AlphaFoldDB" id="F0RS76"/>
<dbReference type="EMBL" id="CP002541">
    <property type="protein sequence ID" value="ADY14681.1"/>
    <property type="molecule type" value="Genomic_DNA"/>
</dbReference>
<dbReference type="HOGENOM" id="CLU_3276786_0_0_12"/>
<dbReference type="Proteomes" id="UP000008466">
    <property type="component" value="Chromosome"/>
</dbReference>
<reference evidence="2" key="1">
    <citation type="submission" date="2011-02" db="EMBL/GenBank/DDBJ databases">
        <title>Complete sequence of Spirochaeta sp. Buddy.</title>
        <authorList>
            <person name="Lucas S."/>
            <person name="Copeland A."/>
            <person name="Lapidus A."/>
            <person name="Cheng J.-F."/>
            <person name="Goodwin L."/>
            <person name="Pitluck S."/>
            <person name="Zeytun A."/>
            <person name="Detter J.C."/>
            <person name="Han C."/>
            <person name="Tapia R."/>
            <person name="Land M."/>
            <person name="Hauser L."/>
            <person name="Kyrpides N."/>
            <person name="Ivanova N."/>
            <person name="Mikhailova N."/>
            <person name="Pagani I."/>
            <person name="Ritalahti K.M."/>
            <person name="Loeffler F.E."/>
            <person name="Woyke T."/>
        </authorList>
    </citation>
    <scope>NUCLEOTIDE SEQUENCE [LARGE SCALE GENOMIC DNA]</scope>
    <source>
        <strain evidence="2">ATCC BAA-1886 / DSM 22777 / Buddy</strain>
    </source>
</reference>
<evidence type="ECO:0000313" key="2">
    <source>
        <dbReference type="Proteomes" id="UP000008466"/>
    </source>
</evidence>
<protein>
    <submittedName>
        <fullName evidence="1">Uncharacterized protein</fullName>
    </submittedName>
</protein>
<dbReference type="STRING" id="158189.SpiBuddy_2873"/>
<gene>
    <name evidence="1" type="ordered locus">SpiBuddy_2873</name>
</gene>
<accession>F0RS76</accession>
<organism evidence="1 2">
    <name type="scientific">Sphaerochaeta globosa (strain ATCC BAA-1886 / DSM 22777 / Buddy)</name>
    <name type="common">Spirochaeta sp. (strain Buddy)</name>
    <dbReference type="NCBI Taxonomy" id="158189"/>
    <lineage>
        <taxon>Bacteria</taxon>
        <taxon>Pseudomonadati</taxon>
        <taxon>Spirochaetota</taxon>
        <taxon>Spirochaetia</taxon>
        <taxon>Spirochaetales</taxon>
        <taxon>Sphaerochaetaceae</taxon>
        <taxon>Sphaerochaeta</taxon>
    </lineage>
</organism>
<evidence type="ECO:0000313" key="1">
    <source>
        <dbReference type="EMBL" id="ADY14681.1"/>
    </source>
</evidence>
<keyword evidence="2" id="KW-1185">Reference proteome</keyword>
<dbReference type="KEGG" id="sbu:SpiBuddy_2873"/>
<dbReference type="RefSeq" id="WP_013608525.1">
    <property type="nucleotide sequence ID" value="NC_015152.1"/>
</dbReference>
<proteinExistence type="predicted"/>
<sequence length="41" mass="4747">MTVYHTLLEELYQRLGSSKQMVLATSRKDRTTARMMSCVIP</sequence>
<name>F0RS76_SPHGB</name>